<dbReference type="Proteomes" id="UP000243688">
    <property type="component" value="Unassembled WGS sequence"/>
</dbReference>
<feature type="transmembrane region" description="Helical" evidence="9">
    <location>
        <begin position="12"/>
        <end position="35"/>
    </location>
</feature>
<dbReference type="InterPro" id="IPR001851">
    <property type="entry name" value="ABC_transp_permease"/>
</dbReference>
<comment type="subcellular location">
    <subcellularLocation>
        <location evidence="1">Cell membrane</location>
        <topology evidence="1">Multi-pass membrane protein</topology>
    </subcellularLocation>
</comment>
<evidence type="ECO:0000256" key="8">
    <source>
        <dbReference type="ARBA" id="ARBA00037998"/>
    </source>
</evidence>
<evidence type="ECO:0000313" key="11">
    <source>
        <dbReference type="Proteomes" id="UP000243688"/>
    </source>
</evidence>
<comment type="similarity">
    <text evidence="8">Belongs to the binding-protein-dependent transport system permease family. LivHM subfamily.</text>
</comment>
<evidence type="ECO:0000256" key="1">
    <source>
        <dbReference type="ARBA" id="ARBA00004651"/>
    </source>
</evidence>
<feature type="transmembrane region" description="Helical" evidence="9">
    <location>
        <begin position="68"/>
        <end position="88"/>
    </location>
</feature>
<dbReference type="GO" id="GO:0006865">
    <property type="term" value="P:amino acid transport"/>
    <property type="evidence" value="ECO:0007669"/>
    <property type="project" value="UniProtKB-KW"/>
</dbReference>
<dbReference type="EMBL" id="MOXJ01000008">
    <property type="protein sequence ID" value="PDO10824.1"/>
    <property type="molecule type" value="Genomic_DNA"/>
</dbReference>
<dbReference type="AlphaFoldDB" id="A0A2A6E1C7"/>
<evidence type="ECO:0000256" key="6">
    <source>
        <dbReference type="ARBA" id="ARBA00022989"/>
    </source>
</evidence>
<dbReference type="CDD" id="cd06582">
    <property type="entry name" value="TM_PBP1_LivH_like"/>
    <property type="match status" value="1"/>
</dbReference>
<feature type="transmembrane region" description="Helical" evidence="9">
    <location>
        <begin position="235"/>
        <end position="259"/>
    </location>
</feature>
<feature type="transmembrane region" description="Helical" evidence="9">
    <location>
        <begin position="202"/>
        <end position="223"/>
    </location>
</feature>
<dbReference type="PANTHER" id="PTHR11795:SF447">
    <property type="entry name" value="ABC TRANSPORTER PERMEASE PROTEIN"/>
    <property type="match status" value="1"/>
</dbReference>
<protein>
    <submittedName>
        <fullName evidence="10">Urea ABC transporter permease subunit UrtB</fullName>
    </submittedName>
</protein>
<sequence length="301" mass="31987">MSLLLLQLFNGVSVGSILLLAALGLAITFGLMKVINMAHGEFLMIGAYTAYMTQQWFMRYAPAGAADLFFLASLPLAFALAFAIGWLLETTLVRHLYGRPLDSLLATWGVSLILQQAARSIFGAPNVAVKAPAWLEGGWKITADLVLPYKRLFIIALAAVCLSSIYLYLRHTRGGRNIRAALENRSMAACLGVSTRKLDARVFAFGSGIAGLAGCVLTLLGPIGPSLGTYYIVDAFMVVVLGGIGQLAGTALGALGIGVASTTLEYATTATLAKVLVFALVIAFLQWRPSGLLQTRTRALD</sequence>
<feature type="transmembrane region" description="Helical" evidence="9">
    <location>
        <begin position="152"/>
        <end position="169"/>
    </location>
</feature>
<reference evidence="10 11" key="1">
    <citation type="submission" date="2016-12" db="EMBL/GenBank/DDBJ databases">
        <title>Candidatus Reconcilibacillus cellulovorans genome.</title>
        <authorList>
            <person name="Kolinko S."/>
            <person name="Wu Y.-W."/>
            <person name="Tachea F."/>
            <person name="Denzel E."/>
            <person name="Hiras J."/>
            <person name="Baecker N."/>
            <person name="Chan L.J."/>
            <person name="Eichorst S.A."/>
            <person name="Frey D."/>
            <person name="Adams P.D."/>
            <person name="Pray T."/>
            <person name="Tanjore D."/>
            <person name="Petzold C.J."/>
            <person name="Gladden J.M."/>
            <person name="Simmons B.A."/>
            <person name="Singer S.W."/>
        </authorList>
    </citation>
    <scope>NUCLEOTIDE SEQUENCE [LARGE SCALE GENOMIC DNA]</scope>
    <source>
        <strain evidence="10">JTherm</strain>
    </source>
</reference>
<keyword evidence="2" id="KW-0813">Transport</keyword>
<dbReference type="InterPro" id="IPR052157">
    <property type="entry name" value="BCAA_transport_permease"/>
</dbReference>
<evidence type="ECO:0000313" key="10">
    <source>
        <dbReference type="EMBL" id="PDO10824.1"/>
    </source>
</evidence>
<keyword evidence="4 9" id="KW-0812">Transmembrane</keyword>
<evidence type="ECO:0000256" key="5">
    <source>
        <dbReference type="ARBA" id="ARBA00022970"/>
    </source>
</evidence>
<evidence type="ECO:0000256" key="7">
    <source>
        <dbReference type="ARBA" id="ARBA00023136"/>
    </source>
</evidence>
<dbReference type="NCBIfam" id="TIGR03409">
    <property type="entry name" value="urea_trans_UrtB"/>
    <property type="match status" value="1"/>
</dbReference>
<accession>A0A2A6E1C7</accession>
<evidence type="ECO:0000256" key="3">
    <source>
        <dbReference type="ARBA" id="ARBA00022475"/>
    </source>
</evidence>
<dbReference type="PANTHER" id="PTHR11795">
    <property type="entry name" value="BRANCHED-CHAIN AMINO ACID TRANSPORT SYSTEM PERMEASE PROTEIN LIVH"/>
    <property type="match status" value="1"/>
</dbReference>
<comment type="caution">
    <text evidence="10">The sequence shown here is derived from an EMBL/GenBank/DDBJ whole genome shotgun (WGS) entry which is preliminary data.</text>
</comment>
<evidence type="ECO:0000256" key="4">
    <source>
        <dbReference type="ARBA" id="ARBA00022692"/>
    </source>
</evidence>
<dbReference type="GO" id="GO:0005886">
    <property type="term" value="C:plasma membrane"/>
    <property type="evidence" value="ECO:0007669"/>
    <property type="project" value="UniProtKB-SubCell"/>
</dbReference>
<organism evidence="10 11">
    <name type="scientific">Candidatus Reconcilbacillus cellulovorans</name>
    <dbReference type="NCBI Taxonomy" id="1906605"/>
    <lineage>
        <taxon>Bacteria</taxon>
        <taxon>Bacillati</taxon>
        <taxon>Bacillota</taxon>
        <taxon>Bacilli</taxon>
        <taxon>Bacillales</taxon>
        <taxon>Paenibacillaceae</taxon>
        <taxon>Candidatus Reconcilbacillus</taxon>
    </lineage>
</organism>
<dbReference type="Pfam" id="PF02653">
    <property type="entry name" value="BPD_transp_2"/>
    <property type="match status" value="1"/>
</dbReference>
<evidence type="ECO:0000256" key="2">
    <source>
        <dbReference type="ARBA" id="ARBA00022448"/>
    </source>
</evidence>
<keyword evidence="5" id="KW-0029">Amino-acid transport</keyword>
<feature type="transmembrane region" description="Helical" evidence="9">
    <location>
        <begin position="266"/>
        <end position="287"/>
    </location>
</feature>
<keyword evidence="3" id="KW-1003">Cell membrane</keyword>
<keyword evidence="7 9" id="KW-0472">Membrane</keyword>
<name>A0A2A6E1C7_9BACL</name>
<dbReference type="InterPro" id="IPR017779">
    <property type="entry name" value="ABC_UrtB_bac"/>
</dbReference>
<gene>
    <name evidence="10" type="ORF">BLM47_04765</name>
</gene>
<proteinExistence type="inferred from homology"/>
<dbReference type="GO" id="GO:0022857">
    <property type="term" value="F:transmembrane transporter activity"/>
    <property type="evidence" value="ECO:0007669"/>
    <property type="project" value="InterPro"/>
</dbReference>
<keyword evidence="6 9" id="KW-1133">Transmembrane helix</keyword>
<evidence type="ECO:0000256" key="9">
    <source>
        <dbReference type="SAM" id="Phobius"/>
    </source>
</evidence>